<gene>
    <name evidence="1" type="ORF">DVH24_038085</name>
</gene>
<organism evidence="1 2">
    <name type="scientific">Malus domestica</name>
    <name type="common">Apple</name>
    <name type="synonym">Pyrus malus</name>
    <dbReference type="NCBI Taxonomy" id="3750"/>
    <lineage>
        <taxon>Eukaryota</taxon>
        <taxon>Viridiplantae</taxon>
        <taxon>Streptophyta</taxon>
        <taxon>Embryophyta</taxon>
        <taxon>Tracheophyta</taxon>
        <taxon>Spermatophyta</taxon>
        <taxon>Magnoliopsida</taxon>
        <taxon>eudicotyledons</taxon>
        <taxon>Gunneridae</taxon>
        <taxon>Pentapetalae</taxon>
        <taxon>rosids</taxon>
        <taxon>fabids</taxon>
        <taxon>Rosales</taxon>
        <taxon>Rosaceae</taxon>
        <taxon>Amygdaloideae</taxon>
        <taxon>Maleae</taxon>
        <taxon>Malus</taxon>
    </lineage>
</organism>
<reference evidence="1 2" key="1">
    <citation type="submission" date="2018-10" db="EMBL/GenBank/DDBJ databases">
        <title>A high-quality apple genome assembly.</title>
        <authorList>
            <person name="Hu J."/>
        </authorList>
    </citation>
    <scope>NUCLEOTIDE SEQUENCE [LARGE SCALE GENOMIC DNA]</scope>
    <source>
        <strain evidence="2">cv. HFTH1</strain>
        <tissue evidence="1">Young leaf</tissue>
    </source>
</reference>
<sequence>MSHPGLGWTTSQARSTTVARYCLLWAYHALTILFLGTHEQLPKGSPILGVLWPHSRLTSEFLRNLKPVSSQKASC</sequence>
<proteinExistence type="predicted"/>
<dbReference type="Proteomes" id="UP000290289">
    <property type="component" value="Chromosome 3"/>
</dbReference>
<protein>
    <submittedName>
        <fullName evidence="1">Uncharacterized protein</fullName>
    </submittedName>
</protein>
<dbReference type="EMBL" id="RDQH01000329">
    <property type="protein sequence ID" value="RXI03811.1"/>
    <property type="molecule type" value="Genomic_DNA"/>
</dbReference>
<dbReference type="AlphaFoldDB" id="A0A498K8F5"/>
<comment type="caution">
    <text evidence="1">The sequence shown here is derived from an EMBL/GenBank/DDBJ whole genome shotgun (WGS) entry which is preliminary data.</text>
</comment>
<evidence type="ECO:0000313" key="1">
    <source>
        <dbReference type="EMBL" id="RXI03811.1"/>
    </source>
</evidence>
<accession>A0A498K8F5</accession>
<keyword evidence="2" id="KW-1185">Reference proteome</keyword>
<name>A0A498K8F5_MALDO</name>
<evidence type="ECO:0000313" key="2">
    <source>
        <dbReference type="Proteomes" id="UP000290289"/>
    </source>
</evidence>